<keyword evidence="2" id="KW-1185">Reference proteome</keyword>
<accession>A0A3L8SEP7</accession>
<dbReference type="AlphaFoldDB" id="A0A3L8SEP7"/>
<gene>
    <name evidence="1" type="ORF">DV515_00008504</name>
</gene>
<comment type="caution">
    <text evidence="1">The sequence shown here is derived from an EMBL/GenBank/DDBJ whole genome shotgun (WGS) entry which is preliminary data.</text>
</comment>
<dbReference type="Proteomes" id="UP000276834">
    <property type="component" value="Unassembled WGS sequence"/>
</dbReference>
<reference evidence="1 2" key="1">
    <citation type="journal article" date="2018" name="Proc. R. Soc. B">
        <title>A non-coding region near Follistatin controls head colour polymorphism in the Gouldian finch.</title>
        <authorList>
            <person name="Toomey M.B."/>
            <person name="Marques C.I."/>
            <person name="Andrade P."/>
            <person name="Araujo P.M."/>
            <person name="Sabatino S."/>
            <person name="Gazda M.A."/>
            <person name="Afonso S."/>
            <person name="Lopes R.J."/>
            <person name="Corbo J.C."/>
            <person name="Carneiro M."/>
        </authorList>
    </citation>
    <scope>NUCLEOTIDE SEQUENCE [LARGE SCALE GENOMIC DNA]</scope>
    <source>
        <strain evidence="1">Red01</strain>
        <tissue evidence="1">Muscle</tissue>
    </source>
</reference>
<evidence type="ECO:0000313" key="2">
    <source>
        <dbReference type="Proteomes" id="UP000276834"/>
    </source>
</evidence>
<evidence type="ECO:0000313" key="1">
    <source>
        <dbReference type="EMBL" id="RLW00883.1"/>
    </source>
</evidence>
<protein>
    <submittedName>
        <fullName evidence="1">Uncharacterized protein</fullName>
    </submittedName>
</protein>
<name>A0A3L8SEP7_CHLGU</name>
<dbReference type="EMBL" id="QUSF01000025">
    <property type="protein sequence ID" value="RLW00883.1"/>
    <property type="molecule type" value="Genomic_DNA"/>
</dbReference>
<sequence length="72" mass="8194">MPGDCHGEEQIAADDRGTFPEELQSKVYTSSEMLSEKCWKKKDPLSALHWGDDVPFAVAPQTLWWLADSRQE</sequence>
<organism evidence="1 2">
    <name type="scientific">Chloebia gouldiae</name>
    <name type="common">Gouldian finch</name>
    <name type="synonym">Erythrura gouldiae</name>
    <dbReference type="NCBI Taxonomy" id="44316"/>
    <lineage>
        <taxon>Eukaryota</taxon>
        <taxon>Metazoa</taxon>
        <taxon>Chordata</taxon>
        <taxon>Craniata</taxon>
        <taxon>Vertebrata</taxon>
        <taxon>Euteleostomi</taxon>
        <taxon>Archelosauria</taxon>
        <taxon>Archosauria</taxon>
        <taxon>Dinosauria</taxon>
        <taxon>Saurischia</taxon>
        <taxon>Theropoda</taxon>
        <taxon>Coelurosauria</taxon>
        <taxon>Aves</taxon>
        <taxon>Neognathae</taxon>
        <taxon>Neoaves</taxon>
        <taxon>Telluraves</taxon>
        <taxon>Australaves</taxon>
        <taxon>Passeriformes</taxon>
        <taxon>Passeroidea</taxon>
        <taxon>Passeridae</taxon>
        <taxon>Chloebia</taxon>
    </lineage>
</organism>
<proteinExistence type="predicted"/>